<dbReference type="EMBL" id="AVPG01000013">
    <property type="protein sequence ID" value="KGX86483.1"/>
    <property type="molecule type" value="Genomic_DNA"/>
</dbReference>
<dbReference type="InterPro" id="IPR015231">
    <property type="entry name" value="DUF1934"/>
</dbReference>
<evidence type="ECO:0000313" key="1">
    <source>
        <dbReference type="EMBL" id="KGX86483.1"/>
    </source>
</evidence>
<gene>
    <name evidence="1" type="ORF">N784_04830</name>
</gene>
<dbReference type="InterPro" id="IPR012674">
    <property type="entry name" value="Calycin"/>
</dbReference>
<keyword evidence="2" id="KW-1185">Reference proteome</keyword>
<reference evidence="1 2" key="1">
    <citation type="submission" date="2013-08" db="EMBL/GenBank/DDBJ databases">
        <authorList>
            <person name="Huang J."/>
            <person name="Wang G."/>
        </authorList>
    </citation>
    <scope>NUCLEOTIDE SEQUENCE [LARGE SCALE GENOMIC DNA]</scope>
    <source>
        <strain evidence="1 2">JSM 072002</strain>
    </source>
</reference>
<comment type="caution">
    <text evidence="1">The sequence shown here is derived from an EMBL/GenBank/DDBJ whole genome shotgun (WGS) entry which is preliminary data.</text>
</comment>
<sequence length="144" mass="17075">MSDERIPIKVRLVTEMKDREDKQKVVVEETGDYIRKGNTSVIRYTEHHEEEQPIDNMVTIKPDKVIVRRTGPVHMNQIFQVEQVTENIYHHPYGNFHMLTTTKSIHLEQSDAPIKGMLKMVYDLEMNGQVKQRHRFSLRFQEVN</sequence>
<dbReference type="Proteomes" id="UP000030401">
    <property type="component" value="Unassembled WGS sequence"/>
</dbReference>
<dbReference type="eggNOG" id="COG4506">
    <property type="taxonomic scope" value="Bacteria"/>
</dbReference>
<evidence type="ECO:0000313" key="2">
    <source>
        <dbReference type="Proteomes" id="UP000030401"/>
    </source>
</evidence>
<dbReference type="Gene3D" id="2.40.128.20">
    <property type="match status" value="1"/>
</dbReference>
<protein>
    <recommendedName>
        <fullName evidence="3">DUF1934 domain-containing protein</fullName>
    </recommendedName>
</protein>
<organism evidence="1 2">
    <name type="scientific">Pontibacillus litoralis JSM 072002</name>
    <dbReference type="NCBI Taxonomy" id="1385512"/>
    <lineage>
        <taxon>Bacteria</taxon>
        <taxon>Bacillati</taxon>
        <taxon>Bacillota</taxon>
        <taxon>Bacilli</taxon>
        <taxon>Bacillales</taxon>
        <taxon>Bacillaceae</taxon>
        <taxon>Pontibacillus</taxon>
    </lineage>
</organism>
<dbReference type="RefSeq" id="WP_036834466.1">
    <property type="nucleotide sequence ID" value="NZ_AVPG01000013.1"/>
</dbReference>
<dbReference type="STRING" id="1385512.N784_04830"/>
<accession>A0A0A5G5Q9</accession>
<dbReference type="SUPFAM" id="SSF50814">
    <property type="entry name" value="Lipocalins"/>
    <property type="match status" value="1"/>
</dbReference>
<name>A0A0A5G5Q9_9BACI</name>
<dbReference type="Pfam" id="PF09148">
    <property type="entry name" value="DUF1934"/>
    <property type="match status" value="1"/>
</dbReference>
<proteinExistence type="predicted"/>
<dbReference type="AlphaFoldDB" id="A0A0A5G5Q9"/>
<evidence type="ECO:0008006" key="3">
    <source>
        <dbReference type="Google" id="ProtNLM"/>
    </source>
</evidence>
<dbReference type="OrthoDB" id="2352933at2"/>